<reference evidence="2 3" key="1">
    <citation type="journal article" date="2008" name="J. Bacteriol.">
        <title>Complete genome sequence of Neisseria gonorrhoeae NCCP11945.</title>
        <authorList>
            <person name="Chung G.T."/>
            <person name="Yoo J.S."/>
            <person name="Oh H.B."/>
            <person name="Lee Y.S."/>
            <person name="Cha S.H."/>
            <person name="Kim S.J."/>
            <person name="Yoo C.K."/>
        </authorList>
    </citation>
    <scope>NUCLEOTIDE SEQUENCE [LARGE SCALE GENOMIC DNA]</scope>
    <source>
        <strain evidence="2 3">NCCP11945</strain>
    </source>
</reference>
<dbReference type="AlphaFoldDB" id="B4RNI8"/>
<proteinExistence type="predicted"/>
<evidence type="ECO:0000313" key="3">
    <source>
        <dbReference type="Proteomes" id="UP000002564"/>
    </source>
</evidence>
<organism evidence="2 3">
    <name type="scientific">Neisseria gonorrhoeae (strain NCCP11945)</name>
    <dbReference type="NCBI Taxonomy" id="521006"/>
    <lineage>
        <taxon>Bacteria</taxon>
        <taxon>Pseudomonadati</taxon>
        <taxon>Pseudomonadota</taxon>
        <taxon>Betaproteobacteria</taxon>
        <taxon>Neisseriales</taxon>
        <taxon>Neisseriaceae</taxon>
        <taxon>Neisseria</taxon>
    </lineage>
</organism>
<gene>
    <name evidence="2" type="ordered locus">NGK_2012</name>
</gene>
<dbReference type="Proteomes" id="UP000002564">
    <property type="component" value="Chromosome"/>
</dbReference>
<sequence length="49" mass="5253">MPLSNGLDSRLHGNDDLEITRNPKTTETEQAGFPLRGNDGGRMPSEAVG</sequence>
<evidence type="ECO:0000313" key="2">
    <source>
        <dbReference type="EMBL" id="ACF30627.1"/>
    </source>
</evidence>
<feature type="compositionally biased region" description="Basic and acidic residues" evidence="1">
    <location>
        <begin position="9"/>
        <end position="27"/>
    </location>
</feature>
<dbReference type="KEGG" id="ngk:NGK_2012"/>
<name>B4RNI8_NEIG2</name>
<dbReference type="HOGENOM" id="CLU_3138098_0_0_4"/>
<accession>B4RNI8</accession>
<dbReference type="EMBL" id="CP001050">
    <property type="protein sequence ID" value="ACF30627.1"/>
    <property type="molecule type" value="Genomic_DNA"/>
</dbReference>
<protein>
    <submittedName>
        <fullName evidence="2">Uncharacterized protein</fullName>
    </submittedName>
</protein>
<feature type="region of interest" description="Disordered" evidence="1">
    <location>
        <begin position="1"/>
        <end position="49"/>
    </location>
</feature>
<evidence type="ECO:0000256" key="1">
    <source>
        <dbReference type="SAM" id="MobiDB-lite"/>
    </source>
</evidence>